<dbReference type="EMBL" id="RRUE01000002">
    <property type="protein sequence ID" value="RRN43499.1"/>
    <property type="molecule type" value="Genomic_DNA"/>
</dbReference>
<evidence type="ECO:0000256" key="3">
    <source>
        <dbReference type="ARBA" id="ARBA00022692"/>
    </source>
</evidence>
<feature type="transmembrane region" description="Helical" evidence="8">
    <location>
        <begin position="373"/>
        <end position="391"/>
    </location>
</feature>
<accession>A0A426FL90</accession>
<feature type="transmembrane region" description="Helical" evidence="8">
    <location>
        <begin position="258"/>
        <end position="277"/>
    </location>
</feature>
<dbReference type="InterPro" id="IPR050539">
    <property type="entry name" value="ThrE_Dicarb/AminoAcid_Exp"/>
</dbReference>
<evidence type="ECO:0008006" key="13">
    <source>
        <dbReference type="Google" id="ProtNLM"/>
    </source>
</evidence>
<feature type="transmembrane region" description="Helical" evidence="8">
    <location>
        <begin position="194"/>
        <end position="219"/>
    </location>
</feature>
<dbReference type="AlphaFoldDB" id="A0A426FL90"/>
<name>A0A426FL90_9BURK</name>
<evidence type="ECO:0000313" key="12">
    <source>
        <dbReference type="Proteomes" id="UP000270261"/>
    </source>
</evidence>
<evidence type="ECO:0000259" key="9">
    <source>
        <dbReference type="Pfam" id="PF06738"/>
    </source>
</evidence>
<dbReference type="Proteomes" id="UP000270261">
    <property type="component" value="Unassembled WGS sequence"/>
</dbReference>
<keyword evidence="12" id="KW-1185">Reference proteome</keyword>
<organism evidence="11 12">
    <name type="scientific">Lautropia dentalis</name>
    <dbReference type="NCBI Taxonomy" id="2490857"/>
    <lineage>
        <taxon>Bacteria</taxon>
        <taxon>Pseudomonadati</taxon>
        <taxon>Pseudomonadota</taxon>
        <taxon>Betaproteobacteria</taxon>
        <taxon>Burkholderiales</taxon>
        <taxon>Burkholderiaceae</taxon>
        <taxon>Lautropia</taxon>
    </lineage>
</organism>
<dbReference type="InterPro" id="IPR024528">
    <property type="entry name" value="ThrE_2"/>
</dbReference>
<gene>
    <name evidence="11" type="ORF">EHV23_08575</name>
</gene>
<dbReference type="Pfam" id="PF12821">
    <property type="entry name" value="ThrE_2"/>
    <property type="match status" value="1"/>
</dbReference>
<evidence type="ECO:0000256" key="1">
    <source>
        <dbReference type="ARBA" id="ARBA00004651"/>
    </source>
</evidence>
<keyword evidence="5 8" id="KW-0472">Membrane</keyword>
<comment type="caution">
    <text evidence="11">The sequence shown here is derived from an EMBL/GenBank/DDBJ whole genome shotgun (WGS) entry which is preliminary data.</text>
</comment>
<evidence type="ECO:0000256" key="6">
    <source>
        <dbReference type="ARBA" id="ARBA00034125"/>
    </source>
</evidence>
<protein>
    <recommendedName>
        <fullName evidence="13">Threonine/serine exporter family protein</fullName>
    </recommendedName>
</protein>
<evidence type="ECO:0000259" key="10">
    <source>
        <dbReference type="Pfam" id="PF12821"/>
    </source>
</evidence>
<dbReference type="PANTHER" id="PTHR34390:SF2">
    <property type="entry name" value="SUCCINATE TRANSPORTER SUBUNIT YJJP-RELATED"/>
    <property type="match status" value="1"/>
</dbReference>
<dbReference type="GO" id="GO:0005886">
    <property type="term" value="C:plasma membrane"/>
    <property type="evidence" value="ECO:0007669"/>
    <property type="project" value="UniProtKB-SubCell"/>
</dbReference>
<feature type="transmembrane region" description="Helical" evidence="8">
    <location>
        <begin position="297"/>
        <end position="315"/>
    </location>
</feature>
<sequence length="454" mass="47814">MQSTLPSQKQNMPASSESGEKGPDTPESATPPAASSHEEDARHLVFEMARGMLSDGLQTGETVRVATELGQRLGQEVILMPRWGELIMRTRQPSPQRDLLDIAPCSPHAVAMHRVAAYMHLARTTRPDNLPAALSRLSSIQRMHATPLLLYVLACISGALGMAFIFGAQRPGAIGLMAISAGLGALIRRHMAHLGIGIVWQVGVAAWLAGAIGALAVHWDLTSRLHLVALCPAMILVPGPAILNGLMDLSATRASMGIARLAYAATLLAAICTGLLLGLSLNHVALPLLPGARIVPLWKDVLSAGLAAGSFGLLFSMPLRALVWPICVGMAAHALNWLCKTEFGLSPGEAAGLAAAAAGLVLAPVAHRLDLPFAGIGFAAVVSMIPGSYVFRMASGLLQLQQPDVDALPTLVATLSHGVTAVQIALALSLGLIIPKRMHDEWVGRRERLKRMSA</sequence>
<reference evidence="11 12" key="1">
    <citation type="submission" date="2018-11" db="EMBL/GenBank/DDBJ databases">
        <title>Genome sequencing of Lautropia sp. KCOM 2505 (= ChDC F240).</title>
        <authorList>
            <person name="Kook J.-K."/>
            <person name="Park S.-N."/>
            <person name="Lim Y.K."/>
        </authorList>
    </citation>
    <scope>NUCLEOTIDE SEQUENCE [LARGE SCALE GENOMIC DNA]</scope>
    <source>
        <strain evidence="11 12">KCOM 2505</strain>
    </source>
</reference>
<proteinExistence type="inferred from homology"/>
<evidence type="ECO:0000256" key="7">
    <source>
        <dbReference type="SAM" id="MobiDB-lite"/>
    </source>
</evidence>
<feature type="domain" description="Threonine/serine exporter-like N-terminal" evidence="9">
    <location>
        <begin position="44"/>
        <end position="281"/>
    </location>
</feature>
<feature type="domain" description="Threonine/Serine exporter ThrE" evidence="10">
    <location>
        <begin position="301"/>
        <end position="436"/>
    </location>
</feature>
<dbReference type="Pfam" id="PF06738">
    <property type="entry name" value="ThrE"/>
    <property type="match status" value="1"/>
</dbReference>
<evidence type="ECO:0000256" key="4">
    <source>
        <dbReference type="ARBA" id="ARBA00022989"/>
    </source>
</evidence>
<keyword evidence="4 8" id="KW-1133">Transmembrane helix</keyword>
<comment type="similarity">
    <text evidence="6">Belongs to the ThrE exporter (TC 2.A.79) family.</text>
</comment>
<feature type="transmembrane region" description="Helical" evidence="8">
    <location>
        <begin position="411"/>
        <end position="434"/>
    </location>
</feature>
<evidence type="ECO:0000256" key="5">
    <source>
        <dbReference type="ARBA" id="ARBA00023136"/>
    </source>
</evidence>
<feature type="transmembrane region" description="Helical" evidence="8">
    <location>
        <begin position="225"/>
        <end position="246"/>
    </location>
</feature>
<feature type="region of interest" description="Disordered" evidence="7">
    <location>
        <begin position="1"/>
        <end position="39"/>
    </location>
</feature>
<feature type="transmembrane region" description="Helical" evidence="8">
    <location>
        <begin position="172"/>
        <end position="187"/>
    </location>
</feature>
<feature type="compositionally biased region" description="Polar residues" evidence="7">
    <location>
        <begin position="1"/>
        <end position="17"/>
    </location>
</feature>
<dbReference type="GO" id="GO:0015744">
    <property type="term" value="P:succinate transport"/>
    <property type="evidence" value="ECO:0007669"/>
    <property type="project" value="TreeGrafter"/>
</dbReference>
<keyword evidence="3 8" id="KW-0812">Transmembrane</keyword>
<keyword evidence="2" id="KW-1003">Cell membrane</keyword>
<dbReference type="InterPro" id="IPR010619">
    <property type="entry name" value="ThrE-like_N"/>
</dbReference>
<dbReference type="GO" id="GO:0022857">
    <property type="term" value="F:transmembrane transporter activity"/>
    <property type="evidence" value="ECO:0007669"/>
    <property type="project" value="InterPro"/>
</dbReference>
<comment type="subcellular location">
    <subcellularLocation>
        <location evidence="1">Cell membrane</location>
        <topology evidence="1">Multi-pass membrane protein</topology>
    </subcellularLocation>
</comment>
<dbReference type="PANTHER" id="PTHR34390">
    <property type="entry name" value="UPF0442 PROTEIN YJJB-RELATED"/>
    <property type="match status" value="1"/>
</dbReference>
<evidence type="ECO:0000256" key="2">
    <source>
        <dbReference type="ARBA" id="ARBA00022475"/>
    </source>
</evidence>
<evidence type="ECO:0000256" key="8">
    <source>
        <dbReference type="SAM" id="Phobius"/>
    </source>
</evidence>
<feature type="transmembrane region" description="Helical" evidence="8">
    <location>
        <begin position="148"/>
        <end position="166"/>
    </location>
</feature>
<evidence type="ECO:0000313" key="11">
    <source>
        <dbReference type="EMBL" id="RRN43499.1"/>
    </source>
</evidence>